<gene>
    <name evidence="9" type="primary">lcfB_6</name>
    <name evidence="9" type="ORF">BIN_B_02761</name>
</gene>
<dbReference type="Gene3D" id="3.30.300.30">
    <property type="match status" value="1"/>
</dbReference>
<evidence type="ECO:0000256" key="8">
    <source>
        <dbReference type="ARBA" id="ARBA00083882"/>
    </source>
</evidence>
<evidence type="ECO:0000256" key="6">
    <source>
        <dbReference type="ARBA" id="ARBA00076959"/>
    </source>
</evidence>
<sequence>MSLLHQLISSVAAAAPHRPAIIADDGSTIGYAEFDHQIRAVARWIASRTEPGDRVAVIADNSPAYAVLYYAVPLGGRVLTLINQRLSPAEQAAQLETTRPALVLGDTVYLDALPQIDSVAFGSPAWRDAVSTTAAAPEVDHAEAQPGDPAWLLFTSGSTGVPKGVVHSHRSILAAVHGTVDGRSVTPAGVYLLPFPMCHIAGYNMLVQHAVGATVVLMSRFRPESFAAQVRAHGVRSCSLAPTMLHALLAHVESTGTTLPTLEAVAYGSAAMPLDLLRRAIEALGVEFHQGYGMTETGGNVTFLGPDDHRAGAAGHPEVLVSAGHPHSGVEIGIVDADGAPLPPGGIGEIVVRGAQVARGYWPDRPSTVDGWLHTGDIGRLDHTGRLFVVDRLKDIIVTGGENVSSREVEDVLSGHPDVDMVAVVGVPDGYWGEAVCAVVVPVPGRNPRADDLIDHVRSAIAAFKRPREVLFVDELPLTGNGKIAKDRVRDIARTALTA</sequence>
<comment type="similarity">
    <text evidence="1">Belongs to the ATP-dependent AMP-binding enzyme family.</text>
</comment>
<dbReference type="InterPro" id="IPR000873">
    <property type="entry name" value="AMP-dep_synth/lig_dom"/>
</dbReference>
<evidence type="ECO:0000256" key="7">
    <source>
        <dbReference type="ARBA" id="ARBA00080667"/>
    </source>
</evidence>
<dbReference type="RefSeq" id="WP_011729267.1">
    <property type="nucleotide sequence ID" value="NZ_CP009495.1"/>
</dbReference>
<dbReference type="FunFam" id="3.30.300.30:FF:000008">
    <property type="entry name" value="2,3-dihydroxybenzoate-AMP ligase"/>
    <property type="match status" value="1"/>
</dbReference>
<dbReference type="InterPro" id="IPR020845">
    <property type="entry name" value="AMP-binding_CS"/>
</dbReference>
<dbReference type="Gene3D" id="3.40.50.12780">
    <property type="entry name" value="N-terminal domain of ligase-like"/>
    <property type="match status" value="1"/>
</dbReference>
<name>A0A653FFD2_MYCSM</name>
<dbReference type="EC" id="6.2.1.3" evidence="3"/>
<evidence type="ECO:0000256" key="5">
    <source>
        <dbReference type="ARBA" id="ARBA00069710"/>
    </source>
</evidence>
<keyword evidence="2 9" id="KW-0436">Ligase</keyword>
<dbReference type="Pfam" id="PF13193">
    <property type="entry name" value="AMP-binding_C"/>
    <property type="match status" value="1"/>
</dbReference>
<accession>A0A653FFD2</accession>
<dbReference type="CDD" id="cd17631">
    <property type="entry name" value="FACL_FadD13-like"/>
    <property type="match status" value="1"/>
</dbReference>
<dbReference type="InterPro" id="IPR025110">
    <property type="entry name" value="AMP-bd_C"/>
</dbReference>
<dbReference type="GO" id="GO:0031956">
    <property type="term" value="F:medium-chain fatty acid-CoA ligase activity"/>
    <property type="evidence" value="ECO:0007669"/>
    <property type="project" value="TreeGrafter"/>
</dbReference>
<dbReference type="PROSITE" id="PS00455">
    <property type="entry name" value="AMP_BINDING"/>
    <property type="match status" value="1"/>
</dbReference>
<dbReference type="AlphaFoldDB" id="A0A653FFD2"/>
<dbReference type="SUPFAM" id="SSF56801">
    <property type="entry name" value="Acetyl-CoA synthetase-like"/>
    <property type="match status" value="1"/>
</dbReference>
<dbReference type="InterPro" id="IPR045851">
    <property type="entry name" value="AMP-bd_C_sf"/>
</dbReference>
<protein>
    <recommendedName>
        <fullName evidence="5">Long-chain-fatty-acid--CoA ligase FadD13</fullName>
        <ecNumber evidence="3">6.2.1.3</ecNumber>
    </recommendedName>
    <alternativeName>
        <fullName evidence="6">Fatty acyl-CoA ligase</fullName>
    </alternativeName>
    <alternativeName>
        <fullName evidence="8">Fatty acyl-CoA synthetase</fullName>
    </alternativeName>
    <alternativeName>
        <fullName evidence="7">Very-long-chain fatty-acyl-CoA synthetase</fullName>
    </alternativeName>
</protein>
<proteinExistence type="inferred from homology"/>
<evidence type="ECO:0000313" key="9">
    <source>
        <dbReference type="EMBL" id="VTP08434.1"/>
    </source>
</evidence>
<dbReference type="GO" id="GO:0004467">
    <property type="term" value="F:long-chain fatty acid-CoA ligase activity"/>
    <property type="evidence" value="ECO:0007669"/>
    <property type="project" value="UniProtKB-EC"/>
</dbReference>
<dbReference type="InterPro" id="IPR042099">
    <property type="entry name" value="ANL_N_sf"/>
</dbReference>
<dbReference type="PANTHER" id="PTHR43201:SF32">
    <property type="entry name" value="2-SUCCINYLBENZOATE--COA LIGASE, CHLOROPLASTIC_PEROXISOMAL"/>
    <property type="match status" value="1"/>
</dbReference>
<evidence type="ECO:0000256" key="4">
    <source>
        <dbReference type="ARBA" id="ARBA00036813"/>
    </source>
</evidence>
<comment type="catalytic activity">
    <reaction evidence="4">
        <text>a long-chain fatty acid + ATP + CoA = a long-chain fatty acyl-CoA + AMP + diphosphate</text>
        <dbReference type="Rhea" id="RHEA:15421"/>
        <dbReference type="ChEBI" id="CHEBI:30616"/>
        <dbReference type="ChEBI" id="CHEBI:33019"/>
        <dbReference type="ChEBI" id="CHEBI:57287"/>
        <dbReference type="ChEBI" id="CHEBI:57560"/>
        <dbReference type="ChEBI" id="CHEBI:83139"/>
        <dbReference type="ChEBI" id="CHEBI:456215"/>
        <dbReference type="EC" id="6.2.1.3"/>
    </reaction>
</comment>
<evidence type="ECO:0000256" key="1">
    <source>
        <dbReference type="ARBA" id="ARBA00006432"/>
    </source>
</evidence>
<dbReference type="KEGG" id="msh:LI98_18375"/>
<dbReference type="GeneID" id="93458447"/>
<dbReference type="PANTHER" id="PTHR43201">
    <property type="entry name" value="ACYL-COA SYNTHETASE"/>
    <property type="match status" value="1"/>
</dbReference>
<dbReference type="Pfam" id="PF00501">
    <property type="entry name" value="AMP-binding"/>
    <property type="match status" value="1"/>
</dbReference>
<organism evidence="9">
    <name type="scientific">Mycolicibacterium smegmatis</name>
    <name type="common">Mycobacterium smegmatis</name>
    <dbReference type="NCBI Taxonomy" id="1772"/>
    <lineage>
        <taxon>Bacteria</taxon>
        <taxon>Bacillati</taxon>
        <taxon>Actinomycetota</taxon>
        <taxon>Actinomycetes</taxon>
        <taxon>Mycobacteriales</taxon>
        <taxon>Mycobacteriaceae</taxon>
        <taxon>Mycolicibacterium</taxon>
    </lineage>
</organism>
<evidence type="ECO:0000256" key="3">
    <source>
        <dbReference type="ARBA" id="ARBA00026121"/>
    </source>
</evidence>
<reference evidence="9" key="1">
    <citation type="submission" date="2019-05" db="EMBL/GenBank/DDBJ databases">
        <authorList>
            <person name="Naeem R."/>
            <person name="Antony C."/>
            <person name="Guan Q."/>
        </authorList>
    </citation>
    <scope>NUCLEOTIDE SEQUENCE</scope>
    <source>
        <strain evidence="9">1</strain>
    </source>
</reference>
<dbReference type="KEGG" id="msn:LI99_18370"/>
<dbReference type="OMA" id="ICASDHA"/>
<dbReference type="EMBL" id="LR589639">
    <property type="protein sequence ID" value="VTP08434.1"/>
    <property type="molecule type" value="Genomic_DNA"/>
</dbReference>
<evidence type="ECO:0000256" key="2">
    <source>
        <dbReference type="ARBA" id="ARBA00022598"/>
    </source>
</evidence>